<organism evidence="1 2">
    <name type="scientific">Mycolicibacterium aubagnense</name>
    <dbReference type="NCBI Taxonomy" id="319707"/>
    <lineage>
        <taxon>Bacteria</taxon>
        <taxon>Bacillati</taxon>
        <taxon>Actinomycetota</taxon>
        <taxon>Actinomycetes</taxon>
        <taxon>Mycobacteriales</taxon>
        <taxon>Mycobacteriaceae</taxon>
        <taxon>Mycolicibacterium</taxon>
    </lineage>
</organism>
<dbReference type="EMBL" id="AP022577">
    <property type="protein sequence ID" value="BBX85929.1"/>
    <property type="molecule type" value="Genomic_DNA"/>
</dbReference>
<dbReference type="Proteomes" id="UP000465609">
    <property type="component" value="Chromosome"/>
</dbReference>
<name>A0ABM7IGU2_9MYCO</name>
<evidence type="ECO:0000313" key="1">
    <source>
        <dbReference type="EMBL" id="BBX85929.1"/>
    </source>
</evidence>
<accession>A0ABM7IGU2</accession>
<gene>
    <name evidence="1" type="ORF">MAUB_38020</name>
</gene>
<sequence>MDDQCAALGPLQSRFGERIGGRHDLAAAVRADVQRRQIAARGMPGVPGDLQMAAGGREVALAFAHGMDVHAVAAGGEDAAAGGFDGDCRVAVREVDRGVRDGPPVGRLQHDVEC</sequence>
<reference evidence="1 2" key="1">
    <citation type="journal article" date="2019" name="Emerg. Microbes Infect.">
        <title>Comprehensive subspecies identification of 175 nontuberculous mycobacteria species based on 7547 genomic profiles.</title>
        <authorList>
            <person name="Matsumoto Y."/>
            <person name="Kinjo T."/>
            <person name="Motooka D."/>
            <person name="Nabeya D."/>
            <person name="Jung N."/>
            <person name="Uechi K."/>
            <person name="Horii T."/>
            <person name="Iida T."/>
            <person name="Fujita J."/>
            <person name="Nakamura S."/>
        </authorList>
    </citation>
    <scope>NUCLEOTIDE SEQUENCE [LARGE SCALE GENOMIC DNA]</scope>
    <source>
        <strain evidence="1 2">JCM 15296</strain>
    </source>
</reference>
<protein>
    <submittedName>
        <fullName evidence="1">Uncharacterized protein</fullName>
    </submittedName>
</protein>
<evidence type="ECO:0000313" key="2">
    <source>
        <dbReference type="Proteomes" id="UP000465609"/>
    </source>
</evidence>
<keyword evidence="2" id="KW-1185">Reference proteome</keyword>
<proteinExistence type="predicted"/>